<evidence type="ECO:0000313" key="3">
    <source>
        <dbReference type="Proteomes" id="UP000091956"/>
    </source>
</evidence>
<dbReference type="PANTHER" id="PTHR11799">
    <property type="entry name" value="PARAOXONASE"/>
    <property type="match status" value="1"/>
</dbReference>
<sequence>MGPSPSNPDGLITQFKQHNWVFVIIMRDRAIIAGVSAVVIGLFYEFFLKDILFIAIGIGRTIQPIEDFPYSCHKIYGPENILESCEDLWLDDEGRTLYGACVDLKSRHQWSPGGDKFNVSGRTTNGRFVALSIDSPGSDGNYGAHRLQITGNYLGPAGSKAIDPNGFDVEILPNNRLRFWMTNLRPPVDAVSGEFLDAMNIGANATVESFELVRGENELKWTGTFGANDGVLHSTNKVAADLNGGFVVSNDHSVPSGLRRSLDLILGGGSIAHCTSSNDCKIAVDGLSFPNGLVRGLDGLFYVPSSITGRIGVFSLSSTGLTKIDEIEVGMPMDNLSVDANGDIFAAAFPDSLKLVEVVKYATDTILPSTVWKITKVVGEYDESGKGKKSGSGNYRVSKLLEDREGKFMPSGTTVAVHDAKTGKIFLGAVLGGHVTVCEPIPVAK</sequence>
<reference evidence="2 3" key="1">
    <citation type="submission" date="2016-03" db="EMBL/GenBank/DDBJ databases">
        <title>Comparative genomics of Pseudogymnoascus destructans, the fungus causing white-nose syndrome of bats.</title>
        <authorList>
            <person name="Palmer J.M."/>
            <person name="Drees K.P."/>
            <person name="Foster J.T."/>
            <person name="Lindner D.L."/>
        </authorList>
    </citation>
    <scope>NUCLEOTIDE SEQUENCE [LARGE SCALE GENOMIC DNA]</scope>
    <source>
        <strain evidence="2 3">UAMH 10579</strain>
    </source>
</reference>
<keyword evidence="1" id="KW-0472">Membrane</keyword>
<keyword evidence="1" id="KW-0812">Transmembrane</keyword>
<feature type="transmembrane region" description="Helical" evidence="1">
    <location>
        <begin position="20"/>
        <end position="44"/>
    </location>
</feature>
<keyword evidence="1" id="KW-1133">Transmembrane helix</keyword>
<dbReference type="AlphaFoldDB" id="A0A2P2SWS0"/>
<dbReference type="Gene3D" id="2.120.10.30">
    <property type="entry name" value="TolB, C-terminal domain"/>
    <property type="match status" value="1"/>
</dbReference>
<dbReference type="PANTHER" id="PTHR11799:SF20">
    <property type="entry name" value="SMP-30_GLUCONOLACTONASE_LRE-LIKE REGION DOMAIN-CONTAINING PROTEIN"/>
    <property type="match status" value="1"/>
</dbReference>
<dbReference type="InterPro" id="IPR051288">
    <property type="entry name" value="Serum_paraoxonase/arylesterase"/>
</dbReference>
<reference evidence="3" key="2">
    <citation type="journal article" date="2018" name="Nat. Commun.">
        <title>Extreme sensitivity to ultraviolet light in the fungal pathogen causing white-nose syndrome of bats.</title>
        <authorList>
            <person name="Palmer J.M."/>
            <person name="Drees K.P."/>
            <person name="Foster J.T."/>
            <person name="Lindner D.L."/>
        </authorList>
    </citation>
    <scope>NUCLEOTIDE SEQUENCE [LARGE SCALE GENOMIC DNA]</scope>
    <source>
        <strain evidence="3">UAMH 10579</strain>
    </source>
</reference>
<dbReference type="SUPFAM" id="SSF63829">
    <property type="entry name" value="Calcium-dependent phosphotriesterase"/>
    <property type="match status" value="1"/>
</dbReference>
<dbReference type="InterPro" id="IPR011042">
    <property type="entry name" value="6-blade_b-propeller_TolB-like"/>
</dbReference>
<protein>
    <recommendedName>
        <fullName evidence="4">SMP-30/Gluconolactonase/LRE-like region domain-containing protein</fullName>
    </recommendedName>
</protein>
<dbReference type="Proteomes" id="UP000091956">
    <property type="component" value="Unassembled WGS sequence"/>
</dbReference>
<accession>A0A2P2SWS0</accession>
<evidence type="ECO:0000256" key="1">
    <source>
        <dbReference type="SAM" id="Phobius"/>
    </source>
</evidence>
<dbReference type="EMBL" id="KV460206">
    <property type="protein sequence ID" value="OBU01297.2"/>
    <property type="molecule type" value="Genomic_DNA"/>
</dbReference>
<name>A0A2P2SWS0_9PEZI</name>
<dbReference type="RefSeq" id="XP_059320110.1">
    <property type="nucleotide sequence ID" value="XM_059463242.1"/>
</dbReference>
<evidence type="ECO:0008006" key="4">
    <source>
        <dbReference type="Google" id="ProtNLM"/>
    </source>
</evidence>
<evidence type="ECO:0000313" key="2">
    <source>
        <dbReference type="EMBL" id="OBU01297.2"/>
    </source>
</evidence>
<keyword evidence="3" id="KW-1185">Reference proteome</keyword>
<organism evidence="2 3">
    <name type="scientific">Pseudogymnoascus verrucosus</name>
    <dbReference type="NCBI Taxonomy" id="342668"/>
    <lineage>
        <taxon>Eukaryota</taxon>
        <taxon>Fungi</taxon>
        <taxon>Dikarya</taxon>
        <taxon>Ascomycota</taxon>
        <taxon>Pezizomycotina</taxon>
        <taxon>Leotiomycetes</taxon>
        <taxon>Thelebolales</taxon>
        <taxon>Thelebolaceae</taxon>
        <taxon>Pseudogymnoascus</taxon>
    </lineage>
</organism>
<proteinExistence type="predicted"/>
<gene>
    <name evidence="2" type="ORF">VE01_00060</name>
</gene>
<dbReference type="GeneID" id="28833446"/>